<dbReference type="WBParaSite" id="Minc3s02017g27794">
    <property type="protein sequence ID" value="Minc3s02017g27794"/>
    <property type="gene ID" value="Minc3s02017g27794"/>
</dbReference>
<protein>
    <submittedName>
        <fullName evidence="3">Uncharacterized protein</fullName>
    </submittedName>
</protein>
<sequence length="167" mass="19246">MKILFHRKVFKIFVLQFFLILVIVNLVKASSGGGIDEIEEVNEDIQEEGELTEELTTDYLREMKGKMKVFGKGGGLKKLEYKSKAKNKYMGEGSTADPFMEGLKKNIPKLESILENNHLNDILQTIKKIRKVNSKISEFLTSSIKFEIFFEIFKDNLKNVNKHQVIK</sequence>
<evidence type="ECO:0000256" key="1">
    <source>
        <dbReference type="SAM" id="SignalP"/>
    </source>
</evidence>
<keyword evidence="2" id="KW-1185">Reference proteome</keyword>
<evidence type="ECO:0000313" key="3">
    <source>
        <dbReference type="WBParaSite" id="Minc3s02017g27794"/>
    </source>
</evidence>
<reference evidence="3" key="1">
    <citation type="submission" date="2022-11" db="UniProtKB">
        <authorList>
            <consortium name="WormBaseParasite"/>
        </authorList>
    </citation>
    <scope>IDENTIFICATION</scope>
</reference>
<accession>A0A914MJL1</accession>
<dbReference type="Proteomes" id="UP000887563">
    <property type="component" value="Unplaced"/>
</dbReference>
<proteinExistence type="predicted"/>
<dbReference type="AlphaFoldDB" id="A0A914MJL1"/>
<keyword evidence="1" id="KW-0732">Signal</keyword>
<feature type="chain" id="PRO_5037184834" evidence="1">
    <location>
        <begin position="30"/>
        <end position="167"/>
    </location>
</feature>
<feature type="signal peptide" evidence="1">
    <location>
        <begin position="1"/>
        <end position="29"/>
    </location>
</feature>
<name>A0A914MJL1_MELIC</name>
<evidence type="ECO:0000313" key="2">
    <source>
        <dbReference type="Proteomes" id="UP000887563"/>
    </source>
</evidence>
<organism evidence="2 3">
    <name type="scientific">Meloidogyne incognita</name>
    <name type="common">Southern root-knot nematode worm</name>
    <name type="synonym">Oxyuris incognita</name>
    <dbReference type="NCBI Taxonomy" id="6306"/>
    <lineage>
        <taxon>Eukaryota</taxon>
        <taxon>Metazoa</taxon>
        <taxon>Ecdysozoa</taxon>
        <taxon>Nematoda</taxon>
        <taxon>Chromadorea</taxon>
        <taxon>Rhabditida</taxon>
        <taxon>Tylenchina</taxon>
        <taxon>Tylenchomorpha</taxon>
        <taxon>Tylenchoidea</taxon>
        <taxon>Meloidogynidae</taxon>
        <taxon>Meloidogyninae</taxon>
        <taxon>Meloidogyne</taxon>
        <taxon>Meloidogyne incognita group</taxon>
    </lineage>
</organism>